<protein>
    <recommendedName>
        <fullName evidence="3">DNA-binding protein</fullName>
    </recommendedName>
</protein>
<dbReference type="STRING" id="1123024.GCA_000423625_04261"/>
<reference evidence="1 2" key="1">
    <citation type="submission" date="2019-07" db="EMBL/GenBank/DDBJ databases">
        <title>Whole genome shotgun sequence of Pseudonocardia asaccharolytica NBRC 16224.</title>
        <authorList>
            <person name="Hosoyama A."/>
            <person name="Uohara A."/>
            <person name="Ohji S."/>
            <person name="Ichikawa N."/>
        </authorList>
    </citation>
    <scope>NUCLEOTIDE SEQUENCE [LARGE SCALE GENOMIC DNA]</scope>
    <source>
        <strain evidence="1 2">NBRC 16224</strain>
    </source>
</reference>
<evidence type="ECO:0008006" key="3">
    <source>
        <dbReference type="Google" id="ProtNLM"/>
    </source>
</evidence>
<dbReference type="Pfam" id="PF05973">
    <property type="entry name" value="Gp49"/>
    <property type="match status" value="1"/>
</dbReference>
<gene>
    <name evidence="1" type="ORF">PA7_30380</name>
</gene>
<dbReference type="AlphaFoldDB" id="A0A511D340"/>
<dbReference type="InterPro" id="IPR009241">
    <property type="entry name" value="HigB-like"/>
</dbReference>
<comment type="caution">
    <text evidence="1">The sequence shown here is derived from an EMBL/GenBank/DDBJ whole genome shotgun (WGS) entry which is preliminary data.</text>
</comment>
<organism evidence="1 2">
    <name type="scientific">Pseudonocardia asaccharolytica DSM 44247 = NBRC 16224</name>
    <dbReference type="NCBI Taxonomy" id="1123024"/>
    <lineage>
        <taxon>Bacteria</taxon>
        <taxon>Bacillati</taxon>
        <taxon>Actinomycetota</taxon>
        <taxon>Actinomycetes</taxon>
        <taxon>Pseudonocardiales</taxon>
        <taxon>Pseudonocardiaceae</taxon>
        <taxon>Pseudonocardia</taxon>
    </lineage>
</organism>
<keyword evidence="2" id="KW-1185">Reference proteome</keyword>
<evidence type="ECO:0000313" key="1">
    <source>
        <dbReference type="EMBL" id="GEL19201.1"/>
    </source>
</evidence>
<proteinExistence type="predicted"/>
<sequence length="141" mass="15799">MSGRRAGSPEAGLAFAILDGVVADEWEVYLVDEVLEWIDRLDEPTHARVVQAIDALAAGGPALGRPLVDTIAGSRIQNLKELRPGTVRILFAFDPWRSSILLVAGDKAGQWRSWYRQAIPLAEQRYEVYLKQRRAEEEGER</sequence>
<evidence type="ECO:0000313" key="2">
    <source>
        <dbReference type="Proteomes" id="UP000321328"/>
    </source>
</evidence>
<dbReference type="Proteomes" id="UP000321328">
    <property type="component" value="Unassembled WGS sequence"/>
</dbReference>
<dbReference type="EMBL" id="BJVI01000033">
    <property type="protein sequence ID" value="GEL19201.1"/>
    <property type="molecule type" value="Genomic_DNA"/>
</dbReference>
<accession>A0A511D340</accession>
<name>A0A511D340_9PSEU</name>